<keyword evidence="6" id="KW-0238">DNA-binding</keyword>
<keyword evidence="2" id="KW-1048">Host nucleus</keyword>
<evidence type="ECO:0000256" key="5">
    <source>
        <dbReference type="ARBA" id="ARBA00023124"/>
    </source>
</evidence>
<proteinExistence type="predicted"/>
<evidence type="ECO:0000256" key="3">
    <source>
        <dbReference type="ARBA" id="ARBA00022705"/>
    </source>
</evidence>
<name>A0A7T4V793_9ADEN</name>
<protein>
    <submittedName>
        <fullName evidence="7">PTP</fullName>
    </submittedName>
</protein>
<keyword evidence="3" id="KW-0235">DNA replication</keyword>
<evidence type="ECO:0000256" key="4">
    <source>
        <dbReference type="ARBA" id="ARBA00023109"/>
    </source>
</evidence>
<dbReference type="GO" id="GO:0039693">
    <property type="term" value="P:viral DNA genome replication"/>
    <property type="evidence" value="ECO:0007669"/>
    <property type="project" value="UniProtKB-KW"/>
</dbReference>
<evidence type="ECO:0000256" key="6">
    <source>
        <dbReference type="ARBA" id="ARBA00023125"/>
    </source>
</evidence>
<accession>A0A7T4V793</accession>
<keyword evidence="5" id="KW-0190">Covalent protein-DNA linkage</keyword>
<sequence length="590" mass="69164">MELIMRLDDIAIRHERRQIDPREVYLVSRSYDYRMMQLIDMTPGSPNLNREPYDGLPAPHLMIGYQYMHKALNDYYFDNRVFMQLGFTRTYGSRQPRLYWTCLTDCSYTVDVGRYMQFLDLDNFNETFEQMHNSVLMDRIAADMGQLRGRGFDTDDPSQQDIVTTLSGSGASGLTEDTAMRLSSKHDANLLAAIRRLRVALTNYIFCWYYDRFNTQSEYRYIPFSEVFLDENWLTDFVEVFGDLDARQLVEEVSLQTDPSRASEVAETMAKSLMSTLVEAHNPISLGPLKGGAIQLRNRRITSRQGLRPRDPTGRAITSSTLRQMRRRVTSRFRDRLPNVTRRTRYTPIREDVEIYPENEFLSEMDTDEENFEDSSENFIEEVVETVLGAIRSLREELSPTSRRHQLFQFGNEFYRLLLDSKNSGIVTDSFLRKWVLYFFLSEHIASTLYYCYVKFHSNKNFTKFVSIETLQVLITGWDVHARQVFKRIWSEQNANDMFEKIWSRILLDFTMMVEKTGQFAGMDEADQHLFLSDIQYRDKSGDIDDVLNQLNLSEELIENIDISFRIKFKGITAISTNKRIQANLRRAQI</sequence>
<keyword evidence="4" id="KW-1194">Viral DNA replication</keyword>
<dbReference type="GO" id="GO:0003677">
    <property type="term" value="F:DNA binding"/>
    <property type="evidence" value="ECO:0007669"/>
    <property type="project" value="UniProtKB-KW"/>
</dbReference>
<dbReference type="GO" id="GO:0006260">
    <property type="term" value="P:DNA replication"/>
    <property type="evidence" value="ECO:0007669"/>
    <property type="project" value="UniProtKB-KW"/>
</dbReference>
<evidence type="ECO:0000256" key="2">
    <source>
        <dbReference type="ARBA" id="ARBA00022562"/>
    </source>
</evidence>
<dbReference type="Pfam" id="PF02459">
    <property type="entry name" value="Adeno_terminal"/>
    <property type="match status" value="1"/>
</dbReference>
<reference evidence="7" key="1">
    <citation type="journal article" date="2020" name="Sci. Rep.">
        <title>Metagenomic characterisation of additional and novel avian viruses from Australian wild ducks.</title>
        <authorList>
            <person name="Vibin J."/>
            <person name="Chamings A."/>
            <person name="Klaassen M."/>
            <person name="Alexandersen S."/>
        </authorList>
    </citation>
    <scope>NUCLEOTIDE SEQUENCE</scope>
    <source>
        <strain evidence="7">PBDAdV/PBD12.16-AU-2016</strain>
    </source>
</reference>
<dbReference type="EMBL" id="MT894381">
    <property type="protein sequence ID" value="QQD36934.1"/>
    <property type="molecule type" value="Genomic_DNA"/>
</dbReference>
<organism evidence="7">
    <name type="scientific">Pacific black duck aviadenovirus</name>
    <dbReference type="NCBI Taxonomy" id="2798287"/>
    <lineage>
        <taxon>Viruses</taxon>
        <taxon>Varidnaviria</taxon>
        <taxon>Bamfordvirae</taxon>
        <taxon>Preplasmiviricota</taxon>
        <taxon>Polisuviricotina</taxon>
        <taxon>Pharingeaviricetes</taxon>
        <taxon>Rowavirales</taxon>
        <taxon>Adenoviridae</taxon>
        <taxon>Aviadenovirus</taxon>
    </lineage>
</organism>
<evidence type="ECO:0000256" key="1">
    <source>
        <dbReference type="ARBA" id="ARBA00022553"/>
    </source>
</evidence>
<dbReference type="InterPro" id="IPR003391">
    <property type="entry name" value="Adeno_preterminal"/>
</dbReference>
<evidence type="ECO:0000313" key="7">
    <source>
        <dbReference type="EMBL" id="QQD36934.1"/>
    </source>
</evidence>
<keyword evidence="1" id="KW-0597">Phosphoprotein</keyword>